<keyword evidence="7" id="KW-1185">Reference proteome</keyword>
<name>A0A2G2YEM6_CAPAN</name>
<dbReference type="GO" id="GO:0006508">
    <property type="term" value="P:proteolysis"/>
    <property type="evidence" value="ECO:0007669"/>
    <property type="project" value="UniProtKB-KW"/>
</dbReference>
<dbReference type="SUPFAM" id="SSF54001">
    <property type="entry name" value="Cysteine proteinases"/>
    <property type="match status" value="1"/>
</dbReference>
<evidence type="ECO:0000256" key="4">
    <source>
        <dbReference type="SAM" id="MobiDB-lite"/>
    </source>
</evidence>
<dbReference type="GO" id="GO:0008234">
    <property type="term" value="F:cysteine-type peptidase activity"/>
    <property type="evidence" value="ECO:0007669"/>
    <property type="project" value="InterPro"/>
</dbReference>
<feature type="compositionally biased region" description="Basic and acidic residues" evidence="4">
    <location>
        <begin position="25"/>
        <end position="40"/>
    </location>
</feature>
<evidence type="ECO:0000313" key="6">
    <source>
        <dbReference type="EMBL" id="PHT68203.1"/>
    </source>
</evidence>
<organism evidence="6 7">
    <name type="scientific">Capsicum annuum</name>
    <name type="common">Capsicum pepper</name>
    <dbReference type="NCBI Taxonomy" id="4072"/>
    <lineage>
        <taxon>Eukaryota</taxon>
        <taxon>Viridiplantae</taxon>
        <taxon>Streptophyta</taxon>
        <taxon>Embryophyta</taxon>
        <taxon>Tracheophyta</taxon>
        <taxon>Spermatophyta</taxon>
        <taxon>Magnoliopsida</taxon>
        <taxon>eudicotyledons</taxon>
        <taxon>Gunneridae</taxon>
        <taxon>Pentapetalae</taxon>
        <taxon>asterids</taxon>
        <taxon>lamiids</taxon>
        <taxon>Solanales</taxon>
        <taxon>Solanaceae</taxon>
        <taxon>Solanoideae</taxon>
        <taxon>Capsiceae</taxon>
        <taxon>Capsicum</taxon>
    </lineage>
</organism>
<dbReference type="InterPro" id="IPR003653">
    <property type="entry name" value="Peptidase_C48_C"/>
</dbReference>
<evidence type="ECO:0000313" key="7">
    <source>
        <dbReference type="Proteomes" id="UP000222542"/>
    </source>
</evidence>
<dbReference type="Pfam" id="PF02902">
    <property type="entry name" value="Peptidase_C48"/>
    <property type="match status" value="1"/>
</dbReference>
<protein>
    <recommendedName>
        <fullName evidence="5">Ubiquitin-like protease family profile domain-containing protein</fullName>
    </recommendedName>
</protein>
<dbReference type="PROSITE" id="PS50600">
    <property type="entry name" value="ULP_PROTEASE"/>
    <property type="match status" value="1"/>
</dbReference>
<evidence type="ECO:0000256" key="2">
    <source>
        <dbReference type="ARBA" id="ARBA00022670"/>
    </source>
</evidence>
<evidence type="ECO:0000259" key="5">
    <source>
        <dbReference type="PROSITE" id="PS50600"/>
    </source>
</evidence>
<comment type="similarity">
    <text evidence="1">Belongs to the peptidase C48 family.</text>
</comment>
<feature type="domain" description="Ubiquitin-like protease family profile" evidence="5">
    <location>
        <begin position="121"/>
        <end position="332"/>
    </location>
</feature>
<evidence type="ECO:0000256" key="3">
    <source>
        <dbReference type="ARBA" id="ARBA00022801"/>
    </source>
</evidence>
<keyword evidence="3" id="KW-0378">Hydrolase</keyword>
<dbReference type="PANTHER" id="PTHR31470">
    <property type="entry name" value="CYSTEINE PROTEINASES SUPERFAMILY PROTEIN-RELATED-RELATED"/>
    <property type="match status" value="1"/>
</dbReference>
<proteinExistence type="inferred from homology"/>
<evidence type="ECO:0000256" key="1">
    <source>
        <dbReference type="ARBA" id="ARBA00005234"/>
    </source>
</evidence>
<dbReference type="Gene3D" id="3.40.395.10">
    <property type="entry name" value="Adenoviral Proteinase, Chain A"/>
    <property type="match status" value="1"/>
</dbReference>
<accession>A0A2G2YEM6</accession>
<dbReference type="InterPro" id="IPR038765">
    <property type="entry name" value="Papain-like_cys_pep_sf"/>
</dbReference>
<dbReference type="Gramene" id="PHT68203">
    <property type="protein sequence ID" value="PHT68203"/>
    <property type="gene ID" value="T459_27690"/>
</dbReference>
<gene>
    <name evidence="6" type="ORF">T459_27690</name>
</gene>
<sequence length="356" mass="40662">MVYSSVATDRLYVTTDNIPGATGEEDNKHGEEECLKRDDPNANSPSAEELVKTCSIDRYPVRIQCVGATNYREMTSKRGVIPSKRISYLYTPLEIKAAKRRRKDTFKASSSIEKNKIIMSLSLSCTDVQCVRTTEEQHEPKKVDIIVEATSEEHNITIDNPSTSSKEEEKVEHVILGEQKNYPFDGYFQQQPKVSRNDECLINIIKDFSISAGLPWYLVNEVYIPINCGDEFHWVLVFVVPEKRHIRLYDSMLQRRCCGPSSDIQKLSNILHTYLDMSDFLDQKVRTDWSTIEEYWDKMGNPFDVQYVEGIAQQTIGSLKCGPFIATYAEYLSDGLQVPNDGLDAELLHKRYVASL</sequence>
<dbReference type="PANTHER" id="PTHR31470:SF46">
    <property type="entry name" value="ULP1 PROTEASE FAMILY, C-TERMINAL CATALYTIC DOMAIN CONTAINING PROTEIN"/>
    <property type="match status" value="1"/>
</dbReference>
<reference evidence="6 7" key="1">
    <citation type="journal article" date="2014" name="Nat. Genet.">
        <title>Genome sequence of the hot pepper provides insights into the evolution of pungency in Capsicum species.</title>
        <authorList>
            <person name="Kim S."/>
            <person name="Park M."/>
            <person name="Yeom S.I."/>
            <person name="Kim Y.M."/>
            <person name="Lee J.M."/>
            <person name="Lee H.A."/>
            <person name="Seo E."/>
            <person name="Choi J."/>
            <person name="Cheong K."/>
            <person name="Kim K.T."/>
            <person name="Jung K."/>
            <person name="Lee G.W."/>
            <person name="Oh S.K."/>
            <person name="Bae C."/>
            <person name="Kim S.B."/>
            <person name="Lee H.Y."/>
            <person name="Kim S.Y."/>
            <person name="Kim M.S."/>
            <person name="Kang B.C."/>
            <person name="Jo Y.D."/>
            <person name="Yang H.B."/>
            <person name="Jeong H.J."/>
            <person name="Kang W.H."/>
            <person name="Kwon J.K."/>
            <person name="Shin C."/>
            <person name="Lim J.Y."/>
            <person name="Park J.H."/>
            <person name="Huh J.H."/>
            <person name="Kim J.S."/>
            <person name="Kim B.D."/>
            <person name="Cohen O."/>
            <person name="Paran I."/>
            <person name="Suh M.C."/>
            <person name="Lee S.B."/>
            <person name="Kim Y.K."/>
            <person name="Shin Y."/>
            <person name="Noh S.J."/>
            <person name="Park J."/>
            <person name="Seo Y.S."/>
            <person name="Kwon S.Y."/>
            <person name="Kim H.A."/>
            <person name="Park J.M."/>
            <person name="Kim H.J."/>
            <person name="Choi S.B."/>
            <person name="Bosland P.W."/>
            <person name="Reeves G."/>
            <person name="Jo S.H."/>
            <person name="Lee B.W."/>
            <person name="Cho H.T."/>
            <person name="Choi H.S."/>
            <person name="Lee M.S."/>
            <person name="Yu Y."/>
            <person name="Do Choi Y."/>
            <person name="Park B.S."/>
            <person name="van Deynze A."/>
            <person name="Ashrafi H."/>
            <person name="Hill T."/>
            <person name="Kim W.T."/>
            <person name="Pai H.S."/>
            <person name="Ahn H.K."/>
            <person name="Yeam I."/>
            <person name="Giovannoni J.J."/>
            <person name="Rose J.K."/>
            <person name="Sorensen I."/>
            <person name="Lee S.J."/>
            <person name="Kim R.W."/>
            <person name="Choi I.Y."/>
            <person name="Choi B.S."/>
            <person name="Lim J.S."/>
            <person name="Lee Y.H."/>
            <person name="Choi D."/>
        </authorList>
    </citation>
    <scope>NUCLEOTIDE SEQUENCE [LARGE SCALE GENOMIC DNA]</scope>
    <source>
        <strain evidence="7">cv. CM334</strain>
    </source>
</reference>
<keyword evidence="2" id="KW-0645">Protease</keyword>
<comment type="caution">
    <text evidence="6">The sequence shown here is derived from an EMBL/GenBank/DDBJ whole genome shotgun (WGS) entry which is preliminary data.</text>
</comment>
<feature type="region of interest" description="Disordered" evidence="4">
    <location>
        <begin position="16"/>
        <end position="46"/>
    </location>
</feature>
<dbReference type="AlphaFoldDB" id="A0A2G2YEM6"/>
<dbReference type="Proteomes" id="UP000222542">
    <property type="component" value="Unassembled WGS sequence"/>
</dbReference>
<dbReference type="EMBL" id="AYRZ02000011">
    <property type="protein sequence ID" value="PHT68203.1"/>
    <property type="molecule type" value="Genomic_DNA"/>
</dbReference>
<reference evidence="6 7" key="2">
    <citation type="journal article" date="2017" name="Genome Biol.">
        <title>New reference genome sequences of hot pepper reveal the massive evolution of plant disease-resistance genes by retroduplication.</title>
        <authorList>
            <person name="Kim S."/>
            <person name="Park J."/>
            <person name="Yeom S.I."/>
            <person name="Kim Y.M."/>
            <person name="Seo E."/>
            <person name="Kim K.T."/>
            <person name="Kim M.S."/>
            <person name="Lee J.M."/>
            <person name="Cheong K."/>
            <person name="Shin H.S."/>
            <person name="Kim S.B."/>
            <person name="Han K."/>
            <person name="Lee J."/>
            <person name="Park M."/>
            <person name="Lee H.A."/>
            <person name="Lee H.Y."/>
            <person name="Lee Y."/>
            <person name="Oh S."/>
            <person name="Lee J.H."/>
            <person name="Choi E."/>
            <person name="Choi E."/>
            <person name="Lee S.E."/>
            <person name="Jeon J."/>
            <person name="Kim H."/>
            <person name="Choi G."/>
            <person name="Song H."/>
            <person name="Lee J."/>
            <person name="Lee S.C."/>
            <person name="Kwon J.K."/>
            <person name="Lee H.Y."/>
            <person name="Koo N."/>
            <person name="Hong Y."/>
            <person name="Kim R.W."/>
            <person name="Kang W.H."/>
            <person name="Huh J.H."/>
            <person name="Kang B.C."/>
            <person name="Yang T.J."/>
            <person name="Lee Y.H."/>
            <person name="Bennetzen J.L."/>
            <person name="Choi D."/>
        </authorList>
    </citation>
    <scope>NUCLEOTIDE SEQUENCE [LARGE SCALE GENOMIC DNA]</scope>
    <source>
        <strain evidence="7">cv. CM334</strain>
    </source>
</reference>